<dbReference type="Proteomes" id="UP001152799">
    <property type="component" value="Chromosome 7"/>
</dbReference>
<feature type="compositionally biased region" description="Basic and acidic residues" evidence="2">
    <location>
        <begin position="69"/>
        <end position="95"/>
    </location>
</feature>
<reference evidence="3" key="1">
    <citation type="submission" date="2022-01" db="EMBL/GenBank/DDBJ databases">
        <authorList>
            <person name="King R."/>
        </authorList>
    </citation>
    <scope>NUCLEOTIDE SEQUENCE</scope>
</reference>
<evidence type="ECO:0000313" key="4">
    <source>
        <dbReference type="Proteomes" id="UP001152799"/>
    </source>
</evidence>
<accession>A0A9N9MUI1</accession>
<evidence type="ECO:0000313" key="3">
    <source>
        <dbReference type="EMBL" id="CAG9771196.1"/>
    </source>
</evidence>
<keyword evidence="1" id="KW-0175">Coiled coil</keyword>
<protein>
    <submittedName>
        <fullName evidence="3">Uncharacterized protein</fullName>
    </submittedName>
</protein>
<gene>
    <name evidence="3" type="ORF">CEUTPL_LOCUS11634</name>
</gene>
<feature type="coiled-coil region" evidence="1">
    <location>
        <begin position="166"/>
        <end position="193"/>
    </location>
</feature>
<organism evidence="3 4">
    <name type="scientific">Ceutorhynchus assimilis</name>
    <name type="common">cabbage seed weevil</name>
    <dbReference type="NCBI Taxonomy" id="467358"/>
    <lineage>
        <taxon>Eukaryota</taxon>
        <taxon>Metazoa</taxon>
        <taxon>Ecdysozoa</taxon>
        <taxon>Arthropoda</taxon>
        <taxon>Hexapoda</taxon>
        <taxon>Insecta</taxon>
        <taxon>Pterygota</taxon>
        <taxon>Neoptera</taxon>
        <taxon>Endopterygota</taxon>
        <taxon>Coleoptera</taxon>
        <taxon>Polyphaga</taxon>
        <taxon>Cucujiformia</taxon>
        <taxon>Curculionidae</taxon>
        <taxon>Ceutorhynchinae</taxon>
        <taxon>Ceutorhynchus</taxon>
    </lineage>
</organism>
<feature type="compositionally biased region" description="Basic and acidic residues" evidence="2">
    <location>
        <begin position="19"/>
        <end position="43"/>
    </location>
</feature>
<feature type="region of interest" description="Disordered" evidence="2">
    <location>
        <begin position="18"/>
        <end position="117"/>
    </location>
</feature>
<keyword evidence="4" id="KW-1185">Reference proteome</keyword>
<evidence type="ECO:0000256" key="2">
    <source>
        <dbReference type="SAM" id="MobiDB-lite"/>
    </source>
</evidence>
<dbReference type="AlphaFoldDB" id="A0A9N9MUI1"/>
<evidence type="ECO:0000256" key="1">
    <source>
        <dbReference type="SAM" id="Coils"/>
    </source>
</evidence>
<name>A0A9N9MUI1_9CUCU</name>
<sequence>MPRNKFFPAVKIPVSSPEMRLKASKNDEKLNKIQKKSPKDEKKVKNRIKPHSNFTENGSGDYCHNINKKLKEDEKKKQKNSKIIDKHSNKEENVHKPKQTATKTNQNKKKQVKSAENCNKNITETCNETELNKIAKAQARKIAEKHFPQIENQFIQMLNGKFDALAKSLEETGDRAKEERKQLKLKTKKAREEMTVEIVKKIEKRLGGKKVKENQDKIPSKDNPSCCNSQQPKRRLKLPSASLQIIEEEYFVPLEGDFEELYYSRPWTDSTISDSLDSTDED</sequence>
<proteinExistence type="predicted"/>
<feature type="compositionally biased region" description="Basic and acidic residues" evidence="2">
    <location>
        <begin position="209"/>
        <end position="220"/>
    </location>
</feature>
<feature type="region of interest" description="Disordered" evidence="2">
    <location>
        <begin position="209"/>
        <end position="234"/>
    </location>
</feature>
<dbReference type="EMBL" id="OU892283">
    <property type="protein sequence ID" value="CAG9771196.1"/>
    <property type="molecule type" value="Genomic_DNA"/>
</dbReference>
<feature type="compositionally biased region" description="Polar residues" evidence="2">
    <location>
        <begin position="222"/>
        <end position="231"/>
    </location>
</feature>